<accession>A0ABV0ES62</accession>
<organism evidence="2 3">
    <name type="scientific">Candidatus Enterococcus ferrettii</name>
    <dbReference type="NCBI Taxonomy" id="2815324"/>
    <lineage>
        <taxon>Bacteria</taxon>
        <taxon>Bacillati</taxon>
        <taxon>Bacillota</taxon>
        <taxon>Bacilli</taxon>
        <taxon>Lactobacillales</taxon>
        <taxon>Enterococcaceae</taxon>
        <taxon>Enterococcus</taxon>
    </lineage>
</organism>
<evidence type="ECO:0000259" key="1">
    <source>
        <dbReference type="Pfam" id="PF06970"/>
    </source>
</evidence>
<keyword evidence="3" id="KW-1185">Reference proteome</keyword>
<evidence type="ECO:0000313" key="3">
    <source>
        <dbReference type="Proteomes" id="UP000664357"/>
    </source>
</evidence>
<dbReference type="Pfam" id="PF06970">
    <property type="entry name" value="RepA_N"/>
    <property type="match status" value="1"/>
</dbReference>
<gene>
    <name evidence="2" type="ORF">JZO67_003465</name>
</gene>
<dbReference type="EMBL" id="JAFREL020000003">
    <property type="protein sequence ID" value="MEO1771484.1"/>
    <property type="molecule type" value="Genomic_DNA"/>
</dbReference>
<protein>
    <recommendedName>
        <fullName evidence="1">Replication initiator A N-terminal domain-containing protein</fullName>
    </recommendedName>
</protein>
<dbReference type="InterPro" id="IPR010724">
    <property type="entry name" value="RepA_N"/>
</dbReference>
<dbReference type="RefSeq" id="WP_207702906.1">
    <property type="nucleotide sequence ID" value="NZ_JAFREL020000003.1"/>
</dbReference>
<sequence length="356" mass="40936">MSTFNAMTATNLPNGNYLPIDLNLINNPKYQELSIEAMMLHALYTMRMTCSIHNSRQDSSWLDDNQLPYIYFSNDEAADLLRVSERKITTLRNRLAELDLIKVLRHGLKNYRIYVANPEAPAEGSVVKLAFKNYTTSKLMIEPTTGENREIERDANFAAPSAQNLLTSTEKQQVIKTTNNTNATHMEPASNSYPQVDKESALIAGLQARYAQLIPNLVFQRFLPFCDGQYEKAKWFVDTIFKAKYVSNQQFLKAGLPAEAKVLTFEENEYYKNGLADAVAKALEQIYRFNKVKNIEAFFFAFMRGYFTEKTRQYLLDHYELTPELETTLSGVKHVFSKEKFNKNRQNTIKKPIYGT</sequence>
<comment type="caution">
    <text evidence="2">The sequence shown here is derived from an EMBL/GenBank/DDBJ whole genome shotgun (WGS) entry which is preliminary data.</text>
</comment>
<name>A0ABV0ES62_9ENTE</name>
<dbReference type="Proteomes" id="UP000664357">
    <property type="component" value="Unassembled WGS sequence"/>
</dbReference>
<proteinExistence type="predicted"/>
<reference evidence="2 3" key="1">
    <citation type="submission" date="2024-02" db="EMBL/GenBank/DDBJ databases">
        <title>The Genome Sequence of Enterococcus sp. DIV0159.</title>
        <authorList>
            <person name="Earl A."/>
            <person name="Manson A."/>
            <person name="Gilmore M."/>
            <person name="Sanders J."/>
            <person name="Shea T."/>
            <person name="Howe W."/>
            <person name="Livny J."/>
            <person name="Cuomo C."/>
            <person name="Neafsey D."/>
            <person name="Birren B."/>
        </authorList>
    </citation>
    <scope>NUCLEOTIDE SEQUENCE [LARGE SCALE GENOMIC DNA]</scope>
    <source>
        <strain evidence="2 3">665A</strain>
    </source>
</reference>
<evidence type="ECO:0000313" key="2">
    <source>
        <dbReference type="EMBL" id="MEO1771484.1"/>
    </source>
</evidence>
<feature type="domain" description="Replication initiator A N-terminal" evidence="1">
    <location>
        <begin position="17"/>
        <end position="95"/>
    </location>
</feature>